<protein>
    <submittedName>
        <fullName evidence="3">Alpha beta hydrolase fold family protein</fullName>
    </submittedName>
</protein>
<evidence type="ECO:0000256" key="1">
    <source>
        <dbReference type="ARBA" id="ARBA00022801"/>
    </source>
</evidence>
<feature type="domain" description="Alpha/beta hydrolase fold-3" evidence="2">
    <location>
        <begin position="91"/>
        <end position="299"/>
    </location>
</feature>
<accession>A0A0R1VS77</accession>
<sequence length="325" mass="36785">MLNEEGEVMQLISLEPTAKRFCAQRQNIFVPTTIGLTVLRQQLVMDQRTPVYLHSVIFHDRTIDLGEKLGKLPIRILLPDNLKPQEKIPTLLYFHGGQFVTGGINSYDKLLRELVKRARVGIIFPQYALAPEKRAPFQLEQLQQLFKQLPQIIATEPLTLKRLLLAGDDTGAALGLGLVLREASAQAAIYKMLFFCPVVNANFDTNSYHQFAGGYDLTREQMKFCWQQYLTAEQLAKHDSSLLPLQASLKELKSLPETLIITAEADPVRDEGEAMGRKLRDAGVEIAQIRFQGTIHDFTVKNQLDQSNACRLAMNVAVDWLKKRR</sequence>
<dbReference type="EMBL" id="AZGB01000001">
    <property type="protein sequence ID" value="KRM08309.1"/>
    <property type="molecule type" value="Genomic_DNA"/>
</dbReference>
<dbReference type="Proteomes" id="UP000051451">
    <property type="component" value="Unassembled WGS sequence"/>
</dbReference>
<dbReference type="AlphaFoldDB" id="A0A0R1VS77"/>
<name>A0A0R1VS77_9LACO</name>
<dbReference type="Gene3D" id="3.40.50.1820">
    <property type="entry name" value="alpha/beta hydrolase"/>
    <property type="match status" value="1"/>
</dbReference>
<proteinExistence type="predicted"/>
<dbReference type="InterPro" id="IPR013094">
    <property type="entry name" value="AB_hydrolase_3"/>
</dbReference>
<dbReference type="STRING" id="1423750.FC89_GL001648"/>
<dbReference type="GO" id="GO:0016787">
    <property type="term" value="F:hydrolase activity"/>
    <property type="evidence" value="ECO:0007669"/>
    <property type="project" value="UniProtKB-KW"/>
</dbReference>
<dbReference type="SUPFAM" id="SSF53474">
    <property type="entry name" value="alpha/beta-Hydrolases"/>
    <property type="match status" value="1"/>
</dbReference>
<dbReference type="PATRIC" id="fig|1423750.3.peg.1692"/>
<dbReference type="Pfam" id="PF07859">
    <property type="entry name" value="Abhydrolase_3"/>
    <property type="match status" value="1"/>
</dbReference>
<organism evidence="3 4">
    <name type="scientific">Liquorilactobacillus ghanensis DSM 18630</name>
    <dbReference type="NCBI Taxonomy" id="1423750"/>
    <lineage>
        <taxon>Bacteria</taxon>
        <taxon>Bacillati</taxon>
        <taxon>Bacillota</taxon>
        <taxon>Bacilli</taxon>
        <taxon>Lactobacillales</taxon>
        <taxon>Lactobacillaceae</taxon>
        <taxon>Liquorilactobacillus</taxon>
    </lineage>
</organism>
<dbReference type="PANTHER" id="PTHR48081:SF8">
    <property type="entry name" value="ALPHA_BETA HYDROLASE FOLD-3 DOMAIN-CONTAINING PROTEIN-RELATED"/>
    <property type="match status" value="1"/>
</dbReference>
<keyword evidence="1 3" id="KW-0378">Hydrolase</keyword>
<dbReference type="PANTHER" id="PTHR48081">
    <property type="entry name" value="AB HYDROLASE SUPERFAMILY PROTEIN C4A8.06C"/>
    <property type="match status" value="1"/>
</dbReference>
<dbReference type="InterPro" id="IPR050300">
    <property type="entry name" value="GDXG_lipolytic_enzyme"/>
</dbReference>
<reference evidence="3 4" key="1">
    <citation type="journal article" date="2015" name="Genome Announc.">
        <title>Expanding the biotechnology potential of lactobacilli through comparative genomics of 213 strains and associated genera.</title>
        <authorList>
            <person name="Sun Z."/>
            <person name="Harris H.M."/>
            <person name="McCann A."/>
            <person name="Guo C."/>
            <person name="Argimon S."/>
            <person name="Zhang W."/>
            <person name="Yang X."/>
            <person name="Jeffery I.B."/>
            <person name="Cooney J.C."/>
            <person name="Kagawa T.F."/>
            <person name="Liu W."/>
            <person name="Song Y."/>
            <person name="Salvetti E."/>
            <person name="Wrobel A."/>
            <person name="Rasinkangas P."/>
            <person name="Parkhill J."/>
            <person name="Rea M.C."/>
            <person name="O'Sullivan O."/>
            <person name="Ritari J."/>
            <person name="Douillard F.P."/>
            <person name="Paul Ross R."/>
            <person name="Yang R."/>
            <person name="Briner A.E."/>
            <person name="Felis G.E."/>
            <person name="de Vos W.M."/>
            <person name="Barrangou R."/>
            <person name="Klaenhammer T.R."/>
            <person name="Caufield P.W."/>
            <person name="Cui Y."/>
            <person name="Zhang H."/>
            <person name="O'Toole P.W."/>
        </authorList>
    </citation>
    <scope>NUCLEOTIDE SEQUENCE [LARGE SCALE GENOMIC DNA]</scope>
    <source>
        <strain evidence="3 4">DSM 18630</strain>
    </source>
</reference>
<evidence type="ECO:0000313" key="3">
    <source>
        <dbReference type="EMBL" id="KRM08309.1"/>
    </source>
</evidence>
<gene>
    <name evidence="3" type="ORF">FC89_GL001648</name>
</gene>
<evidence type="ECO:0000313" key="4">
    <source>
        <dbReference type="Proteomes" id="UP000051451"/>
    </source>
</evidence>
<dbReference type="InterPro" id="IPR029058">
    <property type="entry name" value="AB_hydrolase_fold"/>
</dbReference>
<comment type="caution">
    <text evidence="3">The sequence shown here is derived from an EMBL/GenBank/DDBJ whole genome shotgun (WGS) entry which is preliminary data.</text>
</comment>
<evidence type="ECO:0000259" key="2">
    <source>
        <dbReference type="Pfam" id="PF07859"/>
    </source>
</evidence>
<keyword evidence="4" id="KW-1185">Reference proteome</keyword>